<dbReference type="Proteomes" id="UP000198683">
    <property type="component" value="Unassembled WGS sequence"/>
</dbReference>
<gene>
    <name evidence="1" type="ORF">SAMN05421874_113151</name>
</gene>
<protein>
    <submittedName>
        <fullName evidence="1">Uncharacterized protein</fullName>
    </submittedName>
</protein>
<dbReference type="EMBL" id="FNFB01000013">
    <property type="protein sequence ID" value="SDK95802.1"/>
    <property type="molecule type" value="Genomic_DNA"/>
</dbReference>
<reference evidence="1 2" key="1">
    <citation type="submission" date="2016-10" db="EMBL/GenBank/DDBJ databases">
        <authorList>
            <person name="de Groot N.N."/>
        </authorList>
    </citation>
    <scope>NUCLEOTIDE SEQUENCE [LARGE SCALE GENOMIC DNA]</scope>
    <source>
        <strain evidence="1 2">CGMCC 4.5681</strain>
    </source>
</reference>
<name>A0A1G9G5C2_9ACTN</name>
<accession>A0A1G9G5C2</accession>
<organism evidence="1 2">
    <name type="scientific">Nonomuraea maritima</name>
    <dbReference type="NCBI Taxonomy" id="683260"/>
    <lineage>
        <taxon>Bacteria</taxon>
        <taxon>Bacillati</taxon>
        <taxon>Actinomycetota</taxon>
        <taxon>Actinomycetes</taxon>
        <taxon>Streptosporangiales</taxon>
        <taxon>Streptosporangiaceae</taxon>
        <taxon>Nonomuraea</taxon>
    </lineage>
</organism>
<proteinExistence type="predicted"/>
<dbReference type="AlphaFoldDB" id="A0A1G9G5C2"/>
<sequence length="64" mass="6609">MRDPLLTELRRVGRAVGDGPSEGYSETHDLPAVAGRAVAGRDFRTAAARARAVAGRDFGTAGVG</sequence>
<keyword evidence="2" id="KW-1185">Reference proteome</keyword>
<dbReference type="RefSeq" id="WP_143022132.1">
    <property type="nucleotide sequence ID" value="NZ_FNFB01000013.1"/>
</dbReference>
<evidence type="ECO:0000313" key="2">
    <source>
        <dbReference type="Proteomes" id="UP000198683"/>
    </source>
</evidence>
<evidence type="ECO:0000313" key="1">
    <source>
        <dbReference type="EMBL" id="SDK95802.1"/>
    </source>
</evidence>